<gene>
    <name evidence="11" type="primary">LOC115464345</name>
</gene>
<dbReference type="GO" id="GO:0042806">
    <property type="term" value="F:fucose binding"/>
    <property type="evidence" value="ECO:0007669"/>
    <property type="project" value="UniProtKB-ARBA"/>
</dbReference>
<sequence length="408" mass="44722">MSSSSEMEQKRKFDRLKLRILLLPNGVCSTFLLMLLLLWRDLRESDGTSVTEGINVALRGIANQSSTFEGVGLASKAIDGSLASNYLQKECSHTDKDYEPWWAVDLLDTYHVAFVAITSRGDFVNQRLNGSEIQVWGDWYSHHSRCATIFSIGTGETRFYPCGGLKGRYVAVVIPGRREFLTLCEVQVFTLPLPGTNIALLGTANQSSTAQSFSEAGKAIDGSLASNYSQGQCSSTDYEYQPWWAVDLLDTYPVTFVAITNRGDAVSESISGAEIQIWDTWNNVHSKCGTVISMGAGETSFFSCGSVKGRYVAVVIPEISGFLTLCEVQVFTLHPPIQKTVLRVVLASAVGNALETPESQDLVLRNLEAHIETHFAADTFNLTRGGYHIESQAPAVKEETKTQDCLGI</sequence>
<dbReference type="GO" id="GO:0046872">
    <property type="term" value="F:metal ion binding"/>
    <property type="evidence" value="ECO:0007669"/>
    <property type="project" value="UniProtKB-KW"/>
</dbReference>
<dbReference type="RefSeq" id="XP_030050594.1">
    <property type="nucleotide sequence ID" value="XM_030194734.1"/>
</dbReference>
<evidence type="ECO:0000256" key="5">
    <source>
        <dbReference type="ARBA" id="ARBA00022734"/>
    </source>
</evidence>
<evidence type="ECO:0000256" key="4">
    <source>
        <dbReference type="ARBA" id="ARBA00022723"/>
    </source>
</evidence>
<dbReference type="InterPro" id="IPR051941">
    <property type="entry name" value="BG_Antigen-Binding_Lectin"/>
</dbReference>
<dbReference type="SMART" id="SM00607">
    <property type="entry name" value="FTP"/>
    <property type="match status" value="2"/>
</dbReference>
<organism evidence="10 11">
    <name type="scientific">Microcaecilia unicolor</name>
    <dbReference type="NCBI Taxonomy" id="1415580"/>
    <lineage>
        <taxon>Eukaryota</taxon>
        <taxon>Metazoa</taxon>
        <taxon>Chordata</taxon>
        <taxon>Craniata</taxon>
        <taxon>Vertebrata</taxon>
        <taxon>Euteleostomi</taxon>
        <taxon>Amphibia</taxon>
        <taxon>Gymnophiona</taxon>
        <taxon>Siphonopidae</taxon>
        <taxon>Microcaecilia</taxon>
    </lineage>
</organism>
<dbReference type="PANTHER" id="PTHR45713:SF20">
    <property type="entry name" value="FUCOLECTIN TACHYLECTIN-4 PENTRAXIN-1 DOMAIN-CONTAINING PROTEIN"/>
    <property type="match status" value="1"/>
</dbReference>
<dbReference type="Pfam" id="PF22633">
    <property type="entry name" value="F5_F8_type_C_2"/>
    <property type="match status" value="2"/>
</dbReference>
<evidence type="ECO:0000256" key="1">
    <source>
        <dbReference type="ARBA" id="ARBA00002219"/>
    </source>
</evidence>
<keyword evidence="10" id="KW-1185">Reference proteome</keyword>
<proteinExistence type="inferred from homology"/>
<keyword evidence="8" id="KW-0472">Membrane</keyword>
<comment type="function">
    <text evidence="1">Acts as a defensive agent. Recognizes blood group fucosylated oligosaccharides including A, B, H and Lewis B-type antigens. Does not recognize Lewis A antigen and has low affinity for monovalent haptens.</text>
</comment>
<evidence type="ECO:0000256" key="8">
    <source>
        <dbReference type="SAM" id="Phobius"/>
    </source>
</evidence>
<keyword evidence="5" id="KW-0430">Lectin</keyword>
<feature type="transmembrane region" description="Helical" evidence="8">
    <location>
        <begin position="20"/>
        <end position="39"/>
    </location>
</feature>
<keyword evidence="8" id="KW-0812">Transmembrane</keyword>
<dbReference type="PANTHER" id="PTHR45713">
    <property type="entry name" value="FTP DOMAIN-CONTAINING PROTEIN"/>
    <property type="match status" value="1"/>
</dbReference>
<dbReference type="Gene3D" id="2.60.120.260">
    <property type="entry name" value="Galactose-binding domain-like"/>
    <property type="match status" value="2"/>
</dbReference>
<keyword evidence="8" id="KW-1133">Transmembrane helix</keyword>
<evidence type="ECO:0000313" key="11">
    <source>
        <dbReference type="RefSeq" id="XP_030050594.1"/>
    </source>
</evidence>
<dbReference type="AlphaFoldDB" id="A0A6P7XJV8"/>
<dbReference type="GeneID" id="115464345"/>
<evidence type="ECO:0000256" key="6">
    <source>
        <dbReference type="ARBA" id="ARBA00022837"/>
    </source>
</evidence>
<dbReference type="Proteomes" id="UP000515156">
    <property type="component" value="Chromosome 3"/>
</dbReference>
<dbReference type="OrthoDB" id="547680at2759"/>
<name>A0A6P7XJV8_9AMPH</name>
<evidence type="ECO:0000259" key="9">
    <source>
        <dbReference type="SMART" id="SM00607"/>
    </source>
</evidence>
<accession>A0A6P7XJV8</accession>
<comment type="similarity">
    <text evidence="2">Belongs to the fucolectin family.</text>
</comment>
<comment type="subunit">
    <text evidence="3">Homotrimer.</text>
</comment>
<dbReference type="InParanoid" id="A0A6P7XJV8"/>
<evidence type="ECO:0000256" key="7">
    <source>
        <dbReference type="ARBA" id="ARBA00023157"/>
    </source>
</evidence>
<dbReference type="SUPFAM" id="SSF49785">
    <property type="entry name" value="Galactose-binding domain-like"/>
    <property type="match status" value="2"/>
</dbReference>
<keyword evidence="7" id="KW-1015">Disulfide bond</keyword>
<protein>
    <submittedName>
        <fullName evidence="11">Uncharacterized protein LOC115464345</fullName>
    </submittedName>
</protein>
<reference evidence="11" key="1">
    <citation type="submission" date="2025-08" db="UniProtKB">
        <authorList>
            <consortium name="RefSeq"/>
        </authorList>
    </citation>
    <scope>IDENTIFICATION</scope>
</reference>
<dbReference type="GO" id="GO:0001868">
    <property type="term" value="P:regulation of complement activation, lectin pathway"/>
    <property type="evidence" value="ECO:0007669"/>
    <property type="project" value="UniProtKB-ARBA"/>
</dbReference>
<evidence type="ECO:0000313" key="10">
    <source>
        <dbReference type="Proteomes" id="UP000515156"/>
    </source>
</evidence>
<keyword evidence="6" id="KW-0106">Calcium</keyword>
<dbReference type="InterPro" id="IPR008979">
    <property type="entry name" value="Galactose-bd-like_sf"/>
</dbReference>
<evidence type="ECO:0000256" key="2">
    <source>
        <dbReference type="ARBA" id="ARBA00010147"/>
    </source>
</evidence>
<evidence type="ECO:0000256" key="3">
    <source>
        <dbReference type="ARBA" id="ARBA00011233"/>
    </source>
</evidence>
<feature type="domain" description="Fucolectin tachylectin-4 pentraxin-1" evidence="9">
    <location>
        <begin position="195"/>
        <end position="338"/>
    </location>
</feature>
<dbReference type="GO" id="GO:0010185">
    <property type="term" value="P:regulation of cellular defense response"/>
    <property type="evidence" value="ECO:0007669"/>
    <property type="project" value="UniProtKB-ARBA"/>
</dbReference>
<keyword evidence="4" id="KW-0479">Metal-binding</keyword>
<feature type="domain" description="Fucolectin tachylectin-4 pentraxin-1" evidence="9">
    <location>
        <begin position="53"/>
        <end position="194"/>
    </location>
</feature>
<dbReference type="KEGG" id="muo:115464345"/>
<dbReference type="InterPro" id="IPR006585">
    <property type="entry name" value="FTP1"/>
</dbReference>